<dbReference type="EC" id="4.2.99.20" evidence="2"/>
<evidence type="ECO:0000259" key="3">
    <source>
        <dbReference type="Pfam" id="PF12697"/>
    </source>
</evidence>
<protein>
    <recommendedName>
        <fullName evidence="2">2-succinyl-6-hydroxy-2,4-cyclohexadiene-1-carboxylate synthase</fullName>
        <ecNumber evidence="2">4.2.99.20</ecNumber>
    </recommendedName>
</protein>
<dbReference type="PANTHER" id="PTHR43798:SF20">
    <property type="entry name" value="2-SUCCINYL-6-HYDROXY-2,4-CYCLOHEXADIENE-1-CARBOXYLATE SYNTHASE-RELATED"/>
    <property type="match status" value="1"/>
</dbReference>
<evidence type="ECO:0000256" key="2">
    <source>
        <dbReference type="NCBIfam" id="TIGR03695"/>
    </source>
</evidence>
<dbReference type="InterPro" id="IPR000073">
    <property type="entry name" value="AB_hydrolase_1"/>
</dbReference>
<dbReference type="InterPro" id="IPR022485">
    <property type="entry name" value="SHCHC_synthase_MenH"/>
</dbReference>
<feature type="domain" description="AB hydrolase-1" evidence="3">
    <location>
        <begin position="29"/>
        <end position="266"/>
    </location>
</feature>
<organism evidence="4 5">
    <name type="scientific">Raoultibacter timonensis</name>
    <dbReference type="NCBI Taxonomy" id="1907662"/>
    <lineage>
        <taxon>Bacteria</taxon>
        <taxon>Bacillati</taxon>
        <taxon>Actinomycetota</taxon>
        <taxon>Coriobacteriia</taxon>
        <taxon>Eggerthellales</taxon>
        <taxon>Eggerthellaceae</taxon>
        <taxon>Raoultibacter</taxon>
    </lineage>
</organism>
<evidence type="ECO:0000313" key="5">
    <source>
        <dbReference type="Proteomes" id="UP001320544"/>
    </source>
</evidence>
<dbReference type="SUPFAM" id="SSF53474">
    <property type="entry name" value="alpha/beta-Hydrolases"/>
    <property type="match status" value="1"/>
</dbReference>
<dbReference type="EMBL" id="AP025564">
    <property type="protein sequence ID" value="BDE97782.1"/>
    <property type="molecule type" value="Genomic_DNA"/>
</dbReference>
<dbReference type="Gene3D" id="3.40.50.1820">
    <property type="entry name" value="alpha/beta hydrolase"/>
    <property type="match status" value="1"/>
</dbReference>
<dbReference type="NCBIfam" id="TIGR03695">
    <property type="entry name" value="menH_SHCHC"/>
    <property type="match status" value="1"/>
</dbReference>
<dbReference type="Pfam" id="PF12697">
    <property type="entry name" value="Abhydrolase_6"/>
    <property type="match status" value="1"/>
</dbReference>
<sequence>MAPARESWFEHHGIRYRVCEWGDVGNLPVVLLHGFAQSAESWCDVAPSLAKNRFVVAFDFIGHGKSDRPDDPLSYEMSAVLDALSAFLAERFSRKIALVGYSMGGRIALAFACGEPNRVSALVLESAGLGPKTGQQHAAMRHRDADMIERLLSVDIETFMDEWEQLPIFETQKRLPSELRDRVRRERIANDPRALAYTVRGTGQHSMIDYSLHIKHLPMPILYIAGILDRKYLKIAENLAHEENVSCVLLNTGHNTHLEDPEAFARQVGGFLDKQAKRAGR</sequence>
<dbReference type="RefSeq" id="WP_244387204.1">
    <property type="nucleotide sequence ID" value="NZ_AP025564.1"/>
</dbReference>
<name>A0ABM7WN03_9ACTN</name>
<dbReference type="PRINTS" id="PR00111">
    <property type="entry name" value="ABHYDROLASE"/>
</dbReference>
<keyword evidence="5" id="KW-1185">Reference proteome</keyword>
<accession>A0ABM7WN03</accession>
<dbReference type="InterPro" id="IPR029058">
    <property type="entry name" value="AB_hydrolase_fold"/>
</dbReference>
<dbReference type="PANTHER" id="PTHR43798">
    <property type="entry name" value="MONOACYLGLYCEROL LIPASE"/>
    <property type="match status" value="1"/>
</dbReference>
<dbReference type="Proteomes" id="UP001320544">
    <property type="component" value="Chromosome"/>
</dbReference>
<gene>
    <name evidence="4" type="primary">menH</name>
    <name evidence="4" type="ORF">CE91St30_31150</name>
</gene>
<keyword evidence="1" id="KW-0474">Menaquinone biosynthesis</keyword>
<evidence type="ECO:0000256" key="1">
    <source>
        <dbReference type="ARBA" id="ARBA00022428"/>
    </source>
</evidence>
<evidence type="ECO:0000313" key="4">
    <source>
        <dbReference type="EMBL" id="BDE97782.1"/>
    </source>
</evidence>
<proteinExistence type="predicted"/>
<dbReference type="InterPro" id="IPR050266">
    <property type="entry name" value="AB_hydrolase_sf"/>
</dbReference>
<reference evidence="4 5" key="1">
    <citation type="submission" date="2022-01" db="EMBL/GenBank/DDBJ databases">
        <title>Novel bile acid biosynthetic pathways are enriched in the microbiome of centenarians.</title>
        <authorList>
            <person name="Sato Y."/>
            <person name="Atarashi K."/>
            <person name="Plichta R.D."/>
            <person name="Arai Y."/>
            <person name="Sasajima S."/>
            <person name="Kearney M.S."/>
            <person name="Suda W."/>
            <person name="Takeshita K."/>
            <person name="Sasaki T."/>
            <person name="Okamoto S."/>
            <person name="Skelly N.A."/>
            <person name="Okamura Y."/>
            <person name="Vlamakis H."/>
            <person name="Li Y."/>
            <person name="Tanoue T."/>
            <person name="Takei H."/>
            <person name="Nittono H."/>
            <person name="Narushima S."/>
            <person name="Irie J."/>
            <person name="Itoh H."/>
            <person name="Moriya K."/>
            <person name="Sugiura Y."/>
            <person name="Suematsu M."/>
            <person name="Moritoki N."/>
            <person name="Shibata S."/>
            <person name="Littman R.D."/>
            <person name="Fischbach A.M."/>
            <person name="Uwamino Y."/>
            <person name="Inoue T."/>
            <person name="Honda A."/>
            <person name="Hattori M."/>
            <person name="Murai T."/>
            <person name="Xavier J.R."/>
            <person name="Hirose N."/>
            <person name="Honda K."/>
        </authorList>
    </citation>
    <scope>NUCLEOTIDE SEQUENCE [LARGE SCALE GENOMIC DNA]</scope>
    <source>
        <strain evidence="4 5">CE91-St30</strain>
    </source>
</reference>